<dbReference type="InterPro" id="IPR013879">
    <property type="entry name" value="DUF1761"/>
</dbReference>
<dbReference type="CTD" id="20249173"/>
<keyword evidence="1" id="KW-1133">Transmembrane helix</keyword>
<proteinExistence type="predicted"/>
<evidence type="ECO:0000313" key="2">
    <source>
        <dbReference type="EMBL" id="ESO92430.1"/>
    </source>
</evidence>
<dbReference type="Pfam" id="PF08570">
    <property type="entry name" value="DUF1761"/>
    <property type="match status" value="1"/>
</dbReference>
<keyword evidence="3" id="KW-1185">Reference proteome</keyword>
<feature type="transmembrane region" description="Helical" evidence="1">
    <location>
        <begin position="74"/>
        <end position="94"/>
    </location>
</feature>
<keyword evidence="1" id="KW-0472">Membrane</keyword>
<dbReference type="EMBL" id="KB202094">
    <property type="protein sequence ID" value="ESO92430.1"/>
    <property type="molecule type" value="Genomic_DNA"/>
</dbReference>
<sequence>MVLGALVGAVLSCVVGAIWYHPVFLGNLWMKGAHPGKSAKQIGQGSAHAMYISILSSISLSLLLHFIIVNTLNVQSLAEAASIGVGLACLLVLADVSHCAFGKRCFVAFLIDHAYDAVVLALTAVGIFYFNKHGIDIPPVAELKDTVLKKTGL</sequence>
<evidence type="ECO:0008006" key="4">
    <source>
        <dbReference type="Google" id="ProtNLM"/>
    </source>
</evidence>
<dbReference type="GeneID" id="20249173"/>
<dbReference type="OrthoDB" id="6115351at2759"/>
<gene>
    <name evidence="2" type="ORF">LOTGIDRAFT_233180</name>
</gene>
<feature type="transmembrane region" description="Helical" evidence="1">
    <location>
        <begin position="6"/>
        <end position="29"/>
    </location>
</feature>
<dbReference type="AlphaFoldDB" id="V4ABI0"/>
<dbReference type="HOGENOM" id="CLU_1715328_0_0_1"/>
<keyword evidence="1" id="KW-0812">Transmembrane</keyword>
<reference evidence="2 3" key="1">
    <citation type="journal article" date="2013" name="Nature">
        <title>Insights into bilaterian evolution from three spiralian genomes.</title>
        <authorList>
            <person name="Simakov O."/>
            <person name="Marletaz F."/>
            <person name="Cho S.J."/>
            <person name="Edsinger-Gonzales E."/>
            <person name="Havlak P."/>
            <person name="Hellsten U."/>
            <person name="Kuo D.H."/>
            <person name="Larsson T."/>
            <person name="Lv J."/>
            <person name="Arendt D."/>
            <person name="Savage R."/>
            <person name="Osoegawa K."/>
            <person name="de Jong P."/>
            <person name="Grimwood J."/>
            <person name="Chapman J.A."/>
            <person name="Shapiro H."/>
            <person name="Aerts A."/>
            <person name="Otillar R.P."/>
            <person name="Terry A.Y."/>
            <person name="Boore J.L."/>
            <person name="Grigoriev I.V."/>
            <person name="Lindberg D.R."/>
            <person name="Seaver E.C."/>
            <person name="Weisblat D.A."/>
            <person name="Putnam N.H."/>
            <person name="Rokhsar D.S."/>
        </authorList>
    </citation>
    <scope>NUCLEOTIDE SEQUENCE [LARGE SCALE GENOMIC DNA]</scope>
</reference>
<dbReference type="KEGG" id="lgi:LOTGIDRAFT_233180"/>
<feature type="transmembrane region" description="Helical" evidence="1">
    <location>
        <begin position="49"/>
        <end position="68"/>
    </location>
</feature>
<evidence type="ECO:0000256" key="1">
    <source>
        <dbReference type="SAM" id="Phobius"/>
    </source>
</evidence>
<feature type="transmembrane region" description="Helical" evidence="1">
    <location>
        <begin position="106"/>
        <end position="130"/>
    </location>
</feature>
<evidence type="ECO:0000313" key="3">
    <source>
        <dbReference type="Proteomes" id="UP000030746"/>
    </source>
</evidence>
<accession>V4ABI0</accession>
<name>V4ABI0_LOTGI</name>
<protein>
    <recommendedName>
        <fullName evidence="4">DUF1761 family protein</fullName>
    </recommendedName>
</protein>
<dbReference type="RefSeq" id="XP_009056985.1">
    <property type="nucleotide sequence ID" value="XM_009058737.1"/>
</dbReference>
<organism evidence="2 3">
    <name type="scientific">Lottia gigantea</name>
    <name type="common">Giant owl limpet</name>
    <dbReference type="NCBI Taxonomy" id="225164"/>
    <lineage>
        <taxon>Eukaryota</taxon>
        <taxon>Metazoa</taxon>
        <taxon>Spiralia</taxon>
        <taxon>Lophotrochozoa</taxon>
        <taxon>Mollusca</taxon>
        <taxon>Gastropoda</taxon>
        <taxon>Patellogastropoda</taxon>
        <taxon>Lottioidea</taxon>
        <taxon>Lottiidae</taxon>
        <taxon>Lottia</taxon>
    </lineage>
</organism>
<dbReference type="Proteomes" id="UP000030746">
    <property type="component" value="Unassembled WGS sequence"/>
</dbReference>
<dbReference type="OMA" id="YVIGPYL"/>